<dbReference type="Proteomes" id="UP000053820">
    <property type="component" value="Unassembled WGS sequence"/>
</dbReference>
<name>A0A0C9VM99_9AGAM</name>
<evidence type="ECO:0000313" key="3">
    <source>
        <dbReference type="Proteomes" id="UP000053820"/>
    </source>
</evidence>
<evidence type="ECO:0000256" key="1">
    <source>
        <dbReference type="SAM" id="MobiDB-lite"/>
    </source>
</evidence>
<dbReference type="HOGENOM" id="CLU_1175561_0_0_1"/>
<dbReference type="EMBL" id="KN839911">
    <property type="protein sequence ID" value="KIJ58760.1"/>
    <property type="molecule type" value="Genomic_DNA"/>
</dbReference>
<evidence type="ECO:0000313" key="2">
    <source>
        <dbReference type="EMBL" id="KIJ58760.1"/>
    </source>
</evidence>
<gene>
    <name evidence="2" type="ORF">HYDPIDRAFT_33826</name>
</gene>
<organism evidence="2 3">
    <name type="scientific">Hydnomerulius pinastri MD-312</name>
    <dbReference type="NCBI Taxonomy" id="994086"/>
    <lineage>
        <taxon>Eukaryota</taxon>
        <taxon>Fungi</taxon>
        <taxon>Dikarya</taxon>
        <taxon>Basidiomycota</taxon>
        <taxon>Agaricomycotina</taxon>
        <taxon>Agaricomycetes</taxon>
        <taxon>Agaricomycetidae</taxon>
        <taxon>Boletales</taxon>
        <taxon>Boletales incertae sedis</taxon>
        <taxon>Leucogyrophana</taxon>
    </lineage>
</organism>
<protein>
    <submittedName>
        <fullName evidence="2">Uncharacterized protein</fullName>
    </submittedName>
</protein>
<proteinExistence type="predicted"/>
<feature type="region of interest" description="Disordered" evidence="1">
    <location>
        <begin position="57"/>
        <end position="89"/>
    </location>
</feature>
<dbReference type="OrthoDB" id="2659386at2759"/>
<accession>A0A0C9VM99</accession>
<sequence>MEFLHWEHRERLLATLAQVNKLQPQIGGFRNLVSGRHRTRNLAFGCADYVKANPAHRRKAKASADDPDHELSDPASEAEACGANSTLVDGPDSNHQTLPQEFDPCHSDHPGAYTLPELRHAINLWQTDWGTEAEWDRGFHLSLCNAQEDGSRMTDLFFVGIESHASEGRRLLRALRQVVKAMGRGPRGRNEDLFLQVYDLVVVVMSEVKFFEVKLHEYAPSVPLSKLSDYRTYNVL</sequence>
<dbReference type="AlphaFoldDB" id="A0A0C9VM99"/>
<keyword evidence="3" id="KW-1185">Reference proteome</keyword>
<reference evidence="2 3" key="1">
    <citation type="submission" date="2014-04" db="EMBL/GenBank/DDBJ databases">
        <title>Evolutionary Origins and Diversification of the Mycorrhizal Mutualists.</title>
        <authorList>
            <consortium name="DOE Joint Genome Institute"/>
            <consortium name="Mycorrhizal Genomics Consortium"/>
            <person name="Kohler A."/>
            <person name="Kuo A."/>
            <person name="Nagy L.G."/>
            <person name="Floudas D."/>
            <person name="Copeland A."/>
            <person name="Barry K.W."/>
            <person name="Cichocki N."/>
            <person name="Veneault-Fourrey C."/>
            <person name="LaButti K."/>
            <person name="Lindquist E.A."/>
            <person name="Lipzen A."/>
            <person name="Lundell T."/>
            <person name="Morin E."/>
            <person name="Murat C."/>
            <person name="Riley R."/>
            <person name="Ohm R."/>
            <person name="Sun H."/>
            <person name="Tunlid A."/>
            <person name="Henrissat B."/>
            <person name="Grigoriev I.V."/>
            <person name="Hibbett D.S."/>
            <person name="Martin F."/>
        </authorList>
    </citation>
    <scope>NUCLEOTIDE SEQUENCE [LARGE SCALE GENOMIC DNA]</scope>
    <source>
        <strain evidence="2 3">MD-312</strain>
    </source>
</reference>
<feature type="compositionally biased region" description="Basic and acidic residues" evidence="1">
    <location>
        <begin position="62"/>
        <end position="72"/>
    </location>
</feature>